<reference evidence="2 3" key="1">
    <citation type="submission" date="2021-03" db="EMBL/GenBank/DDBJ databases">
        <title>Assistant Professor.</title>
        <authorList>
            <person name="Huq M.A."/>
        </authorList>
    </citation>
    <scope>NUCLEOTIDE SEQUENCE [LARGE SCALE GENOMIC DNA]</scope>
    <source>
        <strain evidence="2 3">MAH-29</strain>
    </source>
</reference>
<evidence type="ECO:0000313" key="2">
    <source>
        <dbReference type="EMBL" id="MBO9200442.1"/>
    </source>
</evidence>
<evidence type="ECO:0000313" key="3">
    <source>
        <dbReference type="Proteomes" id="UP000677244"/>
    </source>
</evidence>
<organism evidence="2 3">
    <name type="scientific">Niastella soli</name>
    <dbReference type="NCBI Taxonomy" id="2821487"/>
    <lineage>
        <taxon>Bacteria</taxon>
        <taxon>Pseudomonadati</taxon>
        <taxon>Bacteroidota</taxon>
        <taxon>Chitinophagia</taxon>
        <taxon>Chitinophagales</taxon>
        <taxon>Chitinophagaceae</taxon>
        <taxon>Niastella</taxon>
    </lineage>
</organism>
<name>A0ABS3YS84_9BACT</name>
<accession>A0ABS3YS84</accession>
<gene>
    <name evidence="2" type="ORF">J7I42_09235</name>
</gene>
<dbReference type="Pfam" id="PF20033">
    <property type="entry name" value="DUF6438"/>
    <property type="match status" value="1"/>
</dbReference>
<dbReference type="PROSITE" id="PS51257">
    <property type="entry name" value="PROKAR_LIPOPROTEIN"/>
    <property type="match status" value="1"/>
</dbReference>
<dbReference type="Proteomes" id="UP000677244">
    <property type="component" value="Unassembled WGS sequence"/>
</dbReference>
<feature type="domain" description="DUF6438" evidence="1">
    <location>
        <begin position="130"/>
        <end position="242"/>
    </location>
</feature>
<keyword evidence="3" id="KW-1185">Reference proteome</keyword>
<dbReference type="InterPro" id="IPR045497">
    <property type="entry name" value="DUF6438"/>
</dbReference>
<dbReference type="RefSeq" id="WP_209138486.1">
    <property type="nucleotide sequence ID" value="NZ_JAGHKO010000001.1"/>
</dbReference>
<protein>
    <recommendedName>
        <fullName evidence="1">DUF6438 domain-containing protein</fullName>
    </recommendedName>
</protein>
<sequence length="279" mass="31398">MKQTMYLLVAAFLFSCQQQKQITTETPSIKGDWQGEIKNDFHKRSRFISFQDSVCTNSQPWGNDLKYTINHDTIFIQSAPQDKYQQKYQYTILKLTADSLVLFADSTDGIPAETIAFTKITKKNTVKPTAIYFASGACFGTCPSMYFQIDSARNLTFFGERFADPKGGSRGKISEAEYESILNQINQLPVDSLKEFYRAGYTDAQTRGVAIEAGGKLIKSTVYGSEQEPVELSMLMNKLMHVYEHVTLTPDSTVTLDYFSKHPAAKPTTTLTTFPEPKN</sequence>
<proteinExistence type="predicted"/>
<dbReference type="EMBL" id="JAGHKO010000001">
    <property type="protein sequence ID" value="MBO9200442.1"/>
    <property type="molecule type" value="Genomic_DNA"/>
</dbReference>
<comment type="caution">
    <text evidence="2">The sequence shown here is derived from an EMBL/GenBank/DDBJ whole genome shotgun (WGS) entry which is preliminary data.</text>
</comment>
<evidence type="ECO:0000259" key="1">
    <source>
        <dbReference type="Pfam" id="PF20033"/>
    </source>
</evidence>